<dbReference type="AlphaFoldDB" id="A0A6M4A7Z0"/>
<dbReference type="EMBL" id="CP051152">
    <property type="protein sequence ID" value="QJQ07401.1"/>
    <property type="molecule type" value="Genomic_DNA"/>
</dbReference>
<reference evidence="1 2" key="1">
    <citation type="journal article" date="2019" name="Int. J. Syst. Evol. Microbiol.">
        <title>Undibacterium piscinae sp. nov., isolated from Korean shiner intestine.</title>
        <authorList>
            <person name="Lee S.Y."/>
            <person name="Kang W."/>
            <person name="Kim P.S."/>
            <person name="Kim H.S."/>
            <person name="Sung H."/>
            <person name="Shin N.R."/>
            <person name="Whon T.W."/>
            <person name="Yun J.H."/>
            <person name="Lee J.Y."/>
            <person name="Lee J.Y."/>
            <person name="Jung M.J."/>
            <person name="Jeong Y.S."/>
            <person name="Tak E.J."/>
            <person name="Han J.E."/>
            <person name="Hyun D.W."/>
            <person name="Kang M.S."/>
            <person name="Lee K.E."/>
            <person name="Lee B.H."/>
            <person name="Bae J.W."/>
        </authorList>
    </citation>
    <scope>NUCLEOTIDE SEQUENCE [LARGE SCALE GENOMIC DNA]</scope>
    <source>
        <strain evidence="1 2">S11R28</strain>
    </source>
</reference>
<evidence type="ECO:0000313" key="2">
    <source>
        <dbReference type="Proteomes" id="UP000274350"/>
    </source>
</evidence>
<evidence type="ECO:0000313" key="1">
    <source>
        <dbReference type="EMBL" id="QJQ07401.1"/>
    </source>
</evidence>
<dbReference type="KEGG" id="upi:EJG51_018075"/>
<proteinExistence type="predicted"/>
<keyword evidence="2" id="KW-1185">Reference proteome</keyword>
<evidence type="ECO:0008006" key="3">
    <source>
        <dbReference type="Google" id="ProtNLM"/>
    </source>
</evidence>
<name>A0A6M4A7Z0_9BURK</name>
<protein>
    <recommendedName>
        <fullName evidence="3">DUF885 domain-containing protein</fullName>
    </recommendedName>
</protein>
<dbReference type="OrthoDB" id="140419at2"/>
<gene>
    <name evidence="1" type="ORF">EJG51_018075</name>
</gene>
<sequence>MTLNQIAVAYVKLVLAVGQHDSSYVDAYYGPIEWQAETKKLALPDLITQADQLISQIAALAEAPEDQRLRQQFLALQLGAVRTHLLQLNGTMLSFDDESLALYDAASPALNESDFDLILAELDQLLPGQGDLNPRLSDYNRTFEIPRDKLDAVFSAAINESRKRTKKYIPLPEQEDFEIEYVKDQVWSAYNWYKGDSYSLIQVNTDFPMFISRAIDLASHEGYPGHHVFNLLLEKHLVNDQGWVEYCVYPLYSPMSFLAEGSANYGIEVAFPPEERLVFEKQVLFPLAGINPELAERYYQIQAVLQKLSYAGNMVAQRYLDGEIDRPAAIALLMKYALSDEKRSTQRIGFIEKNRSYVINYNLGQDMVQEYVERLVAQATQATQAAKPGVSCDQQQLRWQIFADLLSYPKTASMLKQ</sequence>
<organism evidence="1 2">
    <name type="scientific">Undibacterium piscinae</name>
    <dbReference type="NCBI Taxonomy" id="2495591"/>
    <lineage>
        <taxon>Bacteria</taxon>
        <taxon>Pseudomonadati</taxon>
        <taxon>Pseudomonadota</taxon>
        <taxon>Betaproteobacteria</taxon>
        <taxon>Burkholderiales</taxon>
        <taxon>Oxalobacteraceae</taxon>
        <taxon>Undibacterium</taxon>
    </lineage>
</organism>
<accession>A0A6M4A7Z0</accession>
<dbReference type="Proteomes" id="UP000274350">
    <property type="component" value="Chromosome"/>
</dbReference>